<organism evidence="1 2">
    <name type="scientific">Racocetra persica</name>
    <dbReference type="NCBI Taxonomy" id="160502"/>
    <lineage>
        <taxon>Eukaryota</taxon>
        <taxon>Fungi</taxon>
        <taxon>Fungi incertae sedis</taxon>
        <taxon>Mucoromycota</taxon>
        <taxon>Glomeromycotina</taxon>
        <taxon>Glomeromycetes</taxon>
        <taxon>Diversisporales</taxon>
        <taxon>Gigasporaceae</taxon>
        <taxon>Racocetra</taxon>
    </lineage>
</organism>
<comment type="caution">
    <text evidence="1">The sequence shown here is derived from an EMBL/GenBank/DDBJ whole genome shotgun (WGS) entry which is preliminary data.</text>
</comment>
<feature type="non-terminal residue" evidence="1">
    <location>
        <position position="1"/>
    </location>
</feature>
<proteinExistence type="predicted"/>
<accession>A0ACA9SJ77</accession>
<evidence type="ECO:0000313" key="2">
    <source>
        <dbReference type="Proteomes" id="UP000789920"/>
    </source>
</evidence>
<sequence length="98" mass="10873">KNSAHIEQSYLDLSFCLPNISYNNVHNKINHRKAYVTVNGLSKKAIQTGLDTGDDEVASSNSSSDEGSIAIENPIVYSRKVSNTRHNKAGCEVWHKQQ</sequence>
<name>A0ACA9SJ77_9GLOM</name>
<keyword evidence="2" id="KW-1185">Reference proteome</keyword>
<dbReference type="EMBL" id="CAJVQC010125279">
    <property type="protein sequence ID" value="CAG8839956.1"/>
    <property type="molecule type" value="Genomic_DNA"/>
</dbReference>
<protein>
    <submittedName>
        <fullName evidence="1">9870_t:CDS:1</fullName>
    </submittedName>
</protein>
<reference evidence="1" key="1">
    <citation type="submission" date="2021-06" db="EMBL/GenBank/DDBJ databases">
        <authorList>
            <person name="Kallberg Y."/>
            <person name="Tangrot J."/>
            <person name="Rosling A."/>
        </authorList>
    </citation>
    <scope>NUCLEOTIDE SEQUENCE</scope>
    <source>
        <strain evidence="1">MA461A</strain>
    </source>
</reference>
<feature type="non-terminal residue" evidence="1">
    <location>
        <position position="98"/>
    </location>
</feature>
<gene>
    <name evidence="1" type="ORF">RPERSI_LOCUS31243</name>
</gene>
<dbReference type="Proteomes" id="UP000789920">
    <property type="component" value="Unassembled WGS sequence"/>
</dbReference>
<evidence type="ECO:0000313" key="1">
    <source>
        <dbReference type="EMBL" id="CAG8839956.1"/>
    </source>
</evidence>